<accession>A0A840ZG39</accession>
<dbReference type="EMBL" id="JACHOP010000004">
    <property type="protein sequence ID" value="MBB5756739.1"/>
    <property type="molecule type" value="Genomic_DNA"/>
</dbReference>
<protein>
    <recommendedName>
        <fullName evidence="3">HEPN domain-containing protein</fullName>
    </recommendedName>
</protein>
<keyword evidence="2" id="KW-1185">Reference proteome</keyword>
<name>A0A840ZG39_9HYPH</name>
<dbReference type="Gene3D" id="1.20.120.330">
    <property type="entry name" value="Nucleotidyltransferases domain 2"/>
    <property type="match status" value="1"/>
</dbReference>
<organism evidence="1 2">
    <name type="scientific">Methylorubrum rhodinum</name>
    <dbReference type="NCBI Taxonomy" id="29428"/>
    <lineage>
        <taxon>Bacteria</taxon>
        <taxon>Pseudomonadati</taxon>
        <taxon>Pseudomonadota</taxon>
        <taxon>Alphaproteobacteria</taxon>
        <taxon>Hyphomicrobiales</taxon>
        <taxon>Methylobacteriaceae</taxon>
        <taxon>Methylorubrum</taxon>
    </lineage>
</organism>
<evidence type="ECO:0000313" key="1">
    <source>
        <dbReference type="EMBL" id="MBB5756739.1"/>
    </source>
</evidence>
<gene>
    <name evidence="1" type="ORF">HNR00_001439</name>
</gene>
<comment type="caution">
    <text evidence="1">The sequence shown here is derived from an EMBL/GenBank/DDBJ whole genome shotgun (WGS) entry which is preliminary data.</text>
</comment>
<dbReference type="RefSeq" id="WP_183567038.1">
    <property type="nucleotide sequence ID" value="NZ_JACHOP010000004.1"/>
</dbReference>
<evidence type="ECO:0000313" key="2">
    <source>
        <dbReference type="Proteomes" id="UP000583454"/>
    </source>
</evidence>
<sequence>MPRKLPGPMIDGLMAVSEQLAHASGSMGVRQASMRRGVSSAYYALFHALCTLCADELVGWSKKGSLPPIYRSLDHGLVSKKLRSQEARLIDPAIETIGALFQNLQEKRHAADYAPPSALFSRTEALALIDEARDAITLIEGLDAKARLDLAILLLARPRAA</sequence>
<dbReference type="AlphaFoldDB" id="A0A840ZG39"/>
<dbReference type="Proteomes" id="UP000583454">
    <property type="component" value="Unassembled WGS sequence"/>
</dbReference>
<evidence type="ECO:0008006" key="3">
    <source>
        <dbReference type="Google" id="ProtNLM"/>
    </source>
</evidence>
<proteinExistence type="predicted"/>
<reference evidence="1 2" key="1">
    <citation type="submission" date="2020-08" db="EMBL/GenBank/DDBJ databases">
        <title>Genomic Encyclopedia of Type Strains, Phase IV (KMG-IV): sequencing the most valuable type-strain genomes for metagenomic binning, comparative biology and taxonomic classification.</title>
        <authorList>
            <person name="Goeker M."/>
        </authorList>
    </citation>
    <scope>NUCLEOTIDE SEQUENCE [LARGE SCALE GENOMIC DNA]</scope>
    <source>
        <strain evidence="1 2">DSM 2163</strain>
    </source>
</reference>